<dbReference type="InterPro" id="IPR052165">
    <property type="entry name" value="Membrane_assoc_protease"/>
</dbReference>
<feature type="transmembrane region" description="Helical" evidence="5">
    <location>
        <begin position="35"/>
        <end position="61"/>
    </location>
</feature>
<dbReference type="Proteomes" id="UP001400965">
    <property type="component" value="Unassembled WGS sequence"/>
</dbReference>
<sequence length="141" mass="15374">MFLTWIIIGIILLIIESSTISFVSLFFAIGCFVAGLSSLIVSSIGTQIIIMCIVSIIGVIFGRKILQKYFHVNKEVKPSTINALIGKIGVVTKEINQDGIGLVKIEGEVWSATSVDSKHIPKDVNVLIKYIDGVKLVVEKI</sequence>
<comment type="subcellular location">
    <subcellularLocation>
        <location evidence="1">Membrane</location>
        <topology evidence="1">Multi-pass membrane protein</topology>
    </subcellularLocation>
</comment>
<dbReference type="Gene3D" id="2.40.50.140">
    <property type="entry name" value="Nucleic acid-binding proteins"/>
    <property type="match status" value="1"/>
</dbReference>
<dbReference type="PANTHER" id="PTHR33507">
    <property type="entry name" value="INNER MEMBRANE PROTEIN YBBJ"/>
    <property type="match status" value="1"/>
</dbReference>
<keyword evidence="4 5" id="KW-0472">Membrane</keyword>
<dbReference type="PANTHER" id="PTHR33507:SF3">
    <property type="entry name" value="INNER MEMBRANE PROTEIN YBBJ"/>
    <property type="match status" value="1"/>
</dbReference>
<keyword evidence="3 5" id="KW-1133">Transmembrane helix</keyword>
<proteinExistence type="predicted"/>
<name>A0ABN1M7J5_9FIRM</name>
<keyword evidence="8" id="KW-1185">Reference proteome</keyword>
<gene>
    <name evidence="7" type="ORF">GCM10008917_21320</name>
</gene>
<reference evidence="7 8" key="1">
    <citation type="journal article" date="2019" name="Int. J. Syst. Evol. Microbiol.">
        <title>The Global Catalogue of Microorganisms (GCM) 10K type strain sequencing project: providing services to taxonomists for standard genome sequencing and annotation.</title>
        <authorList>
            <consortium name="The Broad Institute Genomics Platform"/>
            <consortium name="The Broad Institute Genome Sequencing Center for Infectious Disease"/>
            <person name="Wu L."/>
            <person name="Ma J."/>
        </authorList>
    </citation>
    <scope>NUCLEOTIDE SEQUENCE [LARGE SCALE GENOMIC DNA]</scope>
    <source>
        <strain evidence="7 8">JCM 6486</strain>
    </source>
</reference>
<evidence type="ECO:0000256" key="1">
    <source>
        <dbReference type="ARBA" id="ARBA00004141"/>
    </source>
</evidence>
<evidence type="ECO:0000256" key="5">
    <source>
        <dbReference type="SAM" id="Phobius"/>
    </source>
</evidence>
<organism evidence="7 8">
    <name type="scientific">Paraclostridium tenue</name>
    <dbReference type="NCBI Taxonomy" id="1737"/>
    <lineage>
        <taxon>Bacteria</taxon>
        <taxon>Bacillati</taxon>
        <taxon>Bacillota</taxon>
        <taxon>Clostridia</taxon>
        <taxon>Peptostreptococcales</taxon>
        <taxon>Peptostreptococcaceae</taxon>
        <taxon>Paraclostridium</taxon>
    </lineage>
</organism>
<evidence type="ECO:0000313" key="7">
    <source>
        <dbReference type="EMBL" id="GAA0865135.1"/>
    </source>
</evidence>
<keyword evidence="2 5" id="KW-0812">Transmembrane</keyword>
<feature type="transmembrane region" description="Helical" evidence="5">
    <location>
        <begin position="7"/>
        <end position="29"/>
    </location>
</feature>
<feature type="domain" description="NfeD-like C-terminal" evidence="6">
    <location>
        <begin position="82"/>
        <end position="140"/>
    </location>
</feature>
<dbReference type="EMBL" id="BAAACP010000013">
    <property type="protein sequence ID" value="GAA0865135.1"/>
    <property type="molecule type" value="Genomic_DNA"/>
</dbReference>
<evidence type="ECO:0000259" key="6">
    <source>
        <dbReference type="Pfam" id="PF01957"/>
    </source>
</evidence>
<dbReference type="RefSeq" id="WP_346045788.1">
    <property type="nucleotide sequence ID" value="NZ_BAAACP010000013.1"/>
</dbReference>
<evidence type="ECO:0000313" key="8">
    <source>
        <dbReference type="Proteomes" id="UP001400965"/>
    </source>
</evidence>
<protein>
    <submittedName>
        <fullName evidence="7">NfeD family protein</fullName>
    </submittedName>
</protein>
<comment type="caution">
    <text evidence="7">The sequence shown here is derived from an EMBL/GenBank/DDBJ whole genome shotgun (WGS) entry which is preliminary data.</text>
</comment>
<accession>A0ABN1M7J5</accession>
<evidence type="ECO:0000256" key="4">
    <source>
        <dbReference type="ARBA" id="ARBA00023136"/>
    </source>
</evidence>
<evidence type="ECO:0000256" key="2">
    <source>
        <dbReference type="ARBA" id="ARBA00022692"/>
    </source>
</evidence>
<dbReference type="SUPFAM" id="SSF141322">
    <property type="entry name" value="NfeD domain-like"/>
    <property type="match status" value="1"/>
</dbReference>
<dbReference type="InterPro" id="IPR012340">
    <property type="entry name" value="NA-bd_OB-fold"/>
</dbReference>
<dbReference type="InterPro" id="IPR002810">
    <property type="entry name" value="NfeD-like_C"/>
</dbReference>
<dbReference type="Pfam" id="PF01957">
    <property type="entry name" value="NfeD"/>
    <property type="match status" value="1"/>
</dbReference>
<evidence type="ECO:0000256" key="3">
    <source>
        <dbReference type="ARBA" id="ARBA00022989"/>
    </source>
</evidence>